<protein>
    <recommendedName>
        <fullName evidence="10">Ig-like domain-containing protein</fullName>
    </recommendedName>
</protein>
<evidence type="ECO:0000256" key="9">
    <source>
        <dbReference type="SAM" id="SignalP"/>
    </source>
</evidence>
<keyword evidence="3 9" id="KW-0732">Signal</keyword>
<dbReference type="SMART" id="SM00409">
    <property type="entry name" value="IG"/>
    <property type="match status" value="2"/>
</dbReference>
<dbReference type="PANTHER" id="PTHR19433">
    <property type="entry name" value="T-CELL RECEPTOR ALPHA CHAIN V REGION-RELATED"/>
    <property type="match status" value="1"/>
</dbReference>
<dbReference type="InterPro" id="IPR013783">
    <property type="entry name" value="Ig-like_fold"/>
</dbReference>
<dbReference type="InterPro" id="IPR052051">
    <property type="entry name" value="TCR_complex_component"/>
</dbReference>
<dbReference type="PANTHER" id="PTHR19433:SF111">
    <property type="entry name" value="T CELL RECEPTOR ALPHA VARIABLE 4"/>
    <property type="match status" value="1"/>
</dbReference>
<organism evidence="11 12">
    <name type="scientific">Callipepla squamata</name>
    <name type="common">Scaled quail</name>
    <dbReference type="NCBI Taxonomy" id="9009"/>
    <lineage>
        <taxon>Eukaryota</taxon>
        <taxon>Metazoa</taxon>
        <taxon>Chordata</taxon>
        <taxon>Craniata</taxon>
        <taxon>Vertebrata</taxon>
        <taxon>Euteleostomi</taxon>
        <taxon>Archelosauria</taxon>
        <taxon>Archosauria</taxon>
        <taxon>Dinosauria</taxon>
        <taxon>Saurischia</taxon>
        <taxon>Theropoda</taxon>
        <taxon>Coelurosauria</taxon>
        <taxon>Aves</taxon>
        <taxon>Neognathae</taxon>
        <taxon>Galloanserae</taxon>
        <taxon>Galliformes</taxon>
        <taxon>Odontophoridae</taxon>
        <taxon>Callipepla</taxon>
    </lineage>
</organism>
<dbReference type="Proteomes" id="UP000198323">
    <property type="component" value="Unassembled WGS sequence"/>
</dbReference>
<evidence type="ECO:0000256" key="1">
    <source>
        <dbReference type="ARBA" id="ARBA00004236"/>
    </source>
</evidence>
<dbReference type="GO" id="GO:0009617">
    <property type="term" value="P:response to bacterium"/>
    <property type="evidence" value="ECO:0007669"/>
    <property type="project" value="TreeGrafter"/>
</dbReference>
<dbReference type="Pfam" id="PF07686">
    <property type="entry name" value="V-set"/>
    <property type="match status" value="2"/>
</dbReference>
<reference evidence="11 12" key="1">
    <citation type="submission" date="2016-07" db="EMBL/GenBank/DDBJ databases">
        <title>Disparate Historic Effective Population Sizes Predicted by Modern Levels of Genome Diversity for the Scaled Quail (Callipepla squamata) and the Northern Bobwhite (Colinus virginianus): Inferences from First and Second Generation Draft Genome Assemblies for Sympatric New World Quail.</title>
        <authorList>
            <person name="Oldeschulte D.L."/>
            <person name="Halley Y.A."/>
            <person name="Bhattarai E.K."/>
            <person name="Brashear W.A."/>
            <person name="Hill J."/>
            <person name="Metz R.P."/>
            <person name="Johnson C.D."/>
            <person name="Rollins D."/>
            <person name="Peterson M.J."/>
            <person name="Bickhart D.M."/>
            <person name="Decker J.E."/>
            <person name="Seabury C.M."/>
        </authorList>
    </citation>
    <scope>NUCLEOTIDE SEQUENCE [LARGE SCALE GENOMIC DNA]</scope>
    <source>
        <strain evidence="11 12">Texas</strain>
        <tissue evidence="11">Leg muscle</tissue>
    </source>
</reference>
<dbReference type="EMBL" id="MCFN01000539">
    <property type="protein sequence ID" value="OXB57569.1"/>
    <property type="molecule type" value="Genomic_DNA"/>
</dbReference>
<dbReference type="PROSITE" id="PS50835">
    <property type="entry name" value="IG_LIKE"/>
    <property type="match status" value="2"/>
</dbReference>
<dbReference type="SUPFAM" id="SSF48726">
    <property type="entry name" value="Immunoglobulin"/>
    <property type="match status" value="2"/>
</dbReference>
<evidence type="ECO:0000313" key="11">
    <source>
        <dbReference type="EMBL" id="OXB57569.1"/>
    </source>
</evidence>
<accession>A0A226MRE6</accession>
<sequence>MRQCRAAGLAGLAAVLLVAASRAQVQQELSADTSEGTDINITCSHPNIQPGDYIQWYRQLPGRGPAFLASALKDSKEMPDPVGRLSVSVDRRSSALWLARPRLRDAAVYYCALNPREAKPGLRPGTNRVAVSRAQVQQELSAEVSEGTGINITCSHPNIQANNIHWYRQLPGRGPAFLVSAYKDSKDMADPPGRLSVSADRRSSVLWLARLRLGDAAVYYCAVNPREAKPGLRPGTNRGGRGQNGGTVQSGLQGAMPLLLPGPPRLVSGPA</sequence>
<evidence type="ECO:0000256" key="8">
    <source>
        <dbReference type="SAM" id="MobiDB-lite"/>
    </source>
</evidence>
<keyword evidence="2" id="KW-1003">Cell membrane</keyword>
<feature type="region of interest" description="Disordered" evidence="8">
    <location>
        <begin position="229"/>
        <end position="271"/>
    </location>
</feature>
<gene>
    <name evidence="11" type="ORF">ASZ78_002599</name>
</gene>
<keyword evidence="5" id="KW-0472">Membrane</keyword>
<dbReference type="Gene3D" id="2.60.40.10">
    <property type="entry name" value="Immunoglobulins"/>
    <property type="match status" value="2"/>
</dbReference>
<name>A0A226MRE6_CALSU</name>
<dbReference type="InterPro" id="IPR003599">
    <property type="entry name" value="Ig_sub"/>
</dbReference>
<dbReference type="OrthoDB" id="9360647at2759"/>
<dbReference type="GO" id="GO:0005886">
    <property type="term" value="C:plasma membrane"/>
    <property type="evidence" value="ECO:0007669"/>
    <property type="project" value="UniProtKB-SubCell"/>
</dbReference>
<comment type="caution">
    <text evidence="11">The sequence shown here is derived from an EMBL/GenBank/DDBJ whole genome shotgun (WGS) entry which is preliminary data.</text>
</comment>
<evidence type="ECO:0000259" key="10">
    <source>
        <dbReference type="PROSITE" id="PS50835"/>
    </source>
</evidence>
<proteinExistence type="predicted"/>
<evidence type="ECO:0000256" key="5">
    <source>
        <dbReference type="ARBA" id="ARBA00023136"/>
    </source>
</evidence>
<dbReference type="STRING" id="9009.A0A226MRE6"/>
<evidence type="ECO:0000256" key="4">
    <source>
        <dbReference type="ARBA" id="ARBA00022859"/>
    </source>
</evidence>
<dbReference type="SMART" id="SM00406">
    <property type="entry name" value="IGv"/>
    <property type="match status" value="2"/>
</dbReference>
<evidence type="ECO:0000256" key="3">
    <source>
        <dbReference type="ARBA" id="ARBA00022729"/>
    </source>
</evidence>
<dbReference type="InterPro" id="IPR036179">
    <property type="entry name" value="Ig-like_dom_sf"/>
</dbReference>
<dbReference type="InterPro" id="IPR013106">
    <property type="entry name" value="Ig_V-set"/>
</dbReference>
<dbReference type="GO" id="GO:0002376">
    <property type="term" value="P:immune system process"/>
    <property type="evidence" value="ECO:0007669"/>
    <property type="project" value="UniProtKB-KW"/>
</dbReference>
<feature type="domain" description="Ig-like" evidence="10">
    <location>
        <begin position="21"/>
        <end position="111"/>
    </location>
</feature>
<dbReference type="InterPro" id="IPR007110">
    <property type="entry name" value="Ig-like_dom"/>
</dbReference>
<keyword evidence="12" id="KW-1185">Reference proteome</keyword>
<dbReference type="AlphaFoldDB" id="A0A226MRE6"/>
<comment type="subcellular location">
    <subcellularLocation>
        <location evidence="1">Cell membrane</location>
    </subcellularLocation>
</comment>
<feature type="chain" id="PRO_5013393659" description="Ig-like domain-containing protein" evidence="9">
    <location>
        <begin position="24"/>
        <end position="271"/>
    </location>
</feature>
<feature type="domain" description="Ig-like" evidence="10">
    <location>
        <begin position="124"/>
        <end position="224"/>
    </location>
</feature>
<keyword evidence="7" id="KW-0325">Glycoprotein</keyword>
<keyword evidence="6" id="KW-1015">Disulfide bond</keyword>
<evidence type="ECO:0000256" key="7">
    <source>
        <dbReference type="ARBA" id="ARBA00023180"/>
    </source>
</evidence>
<evidence type="ECO:0000313" key="12">
    <source>
        <dbReference type="Proteomes" id="UP000198323"/>
    </source>
</evidence>
<feature type="signal peptide" evidence="9">
    <location>
        <begin position="1"/>
        <end position="23"/>
    </location>
</feature>
<evidence type="ECO:0000256" key="6">
    <source>
        <dbReference type="ARBA" id="ARBA00023157"/>
    </source>
</evidence>
<evidence type="ECO:0000256" key="2">
    <source>
        <dbReference type="ARBA" id="ARBA00022475"/>
    </source>
</evidence>
<keyword evidence="4" id="KW-0391">Immunity</keyword>